<gene>
    <name evidence="1" type="ORF">ENV14_00725</name>
</gene>
<name>A0A7C4BAY3_9CREN</name>
<proteinExistence type="predicted"/>
<dbReference type="InterPro" id="IPR036388">
    <property type="entry name" value="WH-like_DNA-bd_sf"/>
</dbReference>
<sequence>MTILQKYALSIPEHIRKKIDVLGRPCIWSIVAHLNSLDDKTINITSLITKLNSNYNHTIKCVELMKSLDMVQEVRVGRVRLIKLNVDNEFVKAIIDILGL</sequence>
<evidence type="ECO:0008006" key="2">
    <source>
        <dbReference type="Google" id="ProtNLM"/>
    </source>
</evidence>
<dbReference type="EMBL" id="DTFF01000008">
    <property type="protein sequence ID" value="HGI86914.1"/>
    <property type="molecule type" value="Genomic_DNA"/>
</dbReference>
<organism evidence="1">
    <name type="scientific">Ignisphaera aggregans</name>
    <dbReference type="NCBI Taxonomy" id="334771"/>
    <lineage>
        <taxon>Archaea</taxon>
        <taxon>Thermoproteota</taxon>
        <taxon>Thermoprotei</taxon>
        <taxon>Desulfurococcales</taxon>
        <taxon>Desulfurococcaceae</taxon>
        <taxon>Ignisphaera</taxon>
    </lineage>
</organism>
<accession>A0A7C4BAY3</accession>
<dbReference type="AlphaFoldDB" id="A0A7C4BAY3"/>
<protein>
    <recommendedName>
        <fullName evidence="2">ArsR family transcriptional regulator</fullName>
    </recommendedName>
</protein>
<comment type="caution">
    <text evidence="1">The sequence shown here is derived from an EMBL/GenBank/DDBJ whole genome shotgun (WGS) entry which is preliminary data.</text>
</comment>
<dbReference type="Gene3D" id="1.10.10.10">
    <property type="entry name" value="Winged helix-like DNA-binding domain superfamily/Winged helix DNA-binding domain"/>
    <property type="match status" value="1"/>
</dbReference>
<reference evidence="1" key="1">
    <citation type="journal article" date="2020" name="mSystems">
        <title>Genome- and Community-Level Interaction Insights into Carbon Utilization and Element Cycling Functions of Hydrothermarchaeota in Hydrothermal Sediment.</title>
        <authorList>
            <person name="Zhou Z."/>
            <person name="Liu Y."/>
            <person name="Xu W."/>
            <person name="Pan J."/>
            <person name="Luo Z.H."/>
            <person name="Li M."/>
        </authorList>
    </citation>
    <scope>NUCLEOTIDE SEQUENCE [LARGE SCALE GENOMIC DNA]</scope>
    <source>
        <strain evidence="1">SpSt-732</strain>
    </source>
</reference>
<evidence type="ECO:0000313" key="1">
    <source>
        <dbReference type="EMBL" id="HGI86914.1"/>
    </source>
</evidence>